<evidence type="ECO:0000313" key="7">
    <source>
        <dbReference type="EMBL" id="KAJ5741012.1"/>
    </source>
</evidence>
<organism evidence="7 8">
    <name type="scientific">Penicillium malachiteum</name>
    <dbReference type="NCBI Taxonomy" id="1324776"/>
    <lineage>
        <taxon>Eukaryota</taxon>
        <taxon>Fungi</taxon>
        <taxon>Dikarya</taxon>
        <taxon>Ascomycota</taxon>
        <taxon>Pezizomycotina</taxon>
        <taxon>Eurotiomycetes</taxon>
        <taxon>Eurotiomycetidae</taxon>
        <taxon>Eurotiales</taxon>
        <taxon>Aspergillaceae</taxon>
        <taxon>Penicillium</taxon>
    </lineage>
</organism>
<keyword evidence="3" id="KW-0274">FAD</keyword>
<evidence type="ECO:0000256" key="1">
    <source>
        <dbReference type="ARBA" id="ARBA00001974"/>
    </source>
</evidence>
<gene>
    <name evidence="7" type="ORF">N7493_000884</name>
</gene>
<reference evidence="7" key="2">
    <citation type="submission" date="2023-01" db="EMBL/GenBank/DDBJ databases">
        <authorList>
            <person name="Petersen C."/>
        </authorList>
    </citation>
    <scope>NUCLEOTIDE SEQUENCE</scope>
    <source>
        <strain evidence="7">IBT 17514</strain>
    </source>
</reference>
<evidence type="ECO:0000256" key="3">
    <source>
        <dbReference type="ARBA" id="ARBA00022827"/>
    </source>
</evidence>
<keyword evidence="2" id="KW-0285">Flavoprotein</keyword>
<keyword evidence="4" id="KW-0560">Oxidoreductase</keyword>
<evidence type="ECO:0000313" key="8">
    <source>
        <dbReference type="Proteomes" id="UP001215712"/>
    </source>
</evidence>
<evidence type="ECO:0000256" key="4">
    <source>
        <dbReference type="ARBA" id="ARBA00023002"/>
    </source>
</evidence>
<protein>
    <recommendedName>
        <fullName evidence="6">FAD-binding domain-containing protein</fullName>
    </recommendedName>
</protein>
<feature type="domain" description="FAD-binding" evidence="6">
    <location>
        <begin position="276"/>
        <end position="314"/>
    </location>
</feature>
<comment type="cofactor">
    <cofactor evidence="1">
        <name>FAD</name>
        <dbReference type="ChEBI" id="CHEBI:57692"/>
    </cofactor>
</comment>
<dbReference type="GO" id="GO:0004497">
    <property type="term" value="F:monooxygenase activity"/>
    <property type="evidence" value="ECO:0007669"/>
    <property type="project" value="UniProtKB-KW"/>
</dbReference>
<sequence length="409" mass="45535">MKICKRSSKDLDRRSGLKVQLRRLYSTKFQSIVDLTALPTYSKSFAINRVTCRNLLLGPVRPTGNIHYDKAFSSFEILRGSGGDEKVKVVFADGTFDECDILIGADGSGSRVNKALGLENIVNIDSHWSFLAKGKLPKDRLDKLPPQVQKGPVLVFSKGILFFYAFYKLAKRDQPQAANNAVDYDEADASFYWGLNIPKLMSKEYNSYKDIPDRLQFCLEMTKDWAPEFQTLLTTGQDEEDSSDIYDTALRASTKPVKNWRSHLRAASHGGQPGKGHARVWLLGDAVHAMQPNRGMGGNQAMHDCADILPHLLELNNMALRGSLPTTEEISMACDKYEAAMIERAFNWVWKSGGVSMPIMDFDGVLGKSISIASKVCLPFISAFLRLPFMQSSDKQQSDWSGSASSSHL</sequence>
<name>A0AAD6N1E8_9EURO</name>
<evidence type="ECO:0000256" key="5">
    <source>
        <dbReference type="ARBA" id="ARBA00023033"/>
    </source>
</evidence>
<dbReference type="InterPro" id="IPR036188">
    <property type="entry name" value="FAD/NAD-bd_sf"/>
</dbReference>
<evidence type="ECO:0000259" key="6">
    <source>
        <dbReference type="Pfam" id="PF01494"/>
    </source>
</evidence>
<dbReference type="EMBL" id="JAQJAN010000001">
    <property type="protein sequence ID" value="KAJ5741012.1"/>
    <property type="molecule type" value="Genomic_DNA"/>
</dbReference>
<dbReference type="SUPFAM" id="SSF51905">
    <property type="entry name" value="FAD/NAD(P)-binding domain"/>
    <property type="match status" value="1"/>
</dbReference>
<dbReference type="GO" id="GO:0071949">
    <property type="term" value="F:FAD binding"/>
    <property type="evidence" value="ECO:0007669"/>
    <property type="project" value="InterPro"/>
</dbReference>
<keyword evidence="5" id="KW-0503">Monooxygenase</keyword>
<dbReference type="PANTHER" id="PTHR47178">
    <property type="entry name" value="MONOOXYGENASE, FAD-BINDING"/>
    <property type="match status" value="1"/>
</dbReference>
<dbReference type="InterPro" id="IPR002938">
    <property type="entry name" value="FAD-bd"/>
</dbReference>
<evidence type="ECO:0000256" key="2">
    <source>
        <dbReference type="ARBA" id="ARBA00022630"/>
    </source>
</evidence>
<dbReference type="PANTHER" id="PTHR47178:SF5">
    <property type="entry name" value="FAD-BINDING DOMAIN-CONTAINING PROTEIN"/>
    <property type="match status" value="1"/>
</dbReference>
<reference evidence="7" key="1">
    <citation type="journal article" date="2023" name="IMA Fungus">
        <title>Comparative genomic study of the Penicillium genus elucidates a diverse pangenome and 15 lateral gene transfer events.</title>
        <authorList>
            <person name="Petersen C."/>
            <person name="Sorensen T."/>
            <person name="Nielsen M.R."/>
            <person name="Sondergaard T.E."/>
            <person name="Sorensen J.L."/>
            <person name="Fitzpatrick D.A."/>
            <person name="Frisvad J.C."/>
            <person name="Nielsen K.L."/>
        </authorList>
    </citation>
    <scope>NUCLEOTIDE SEQUENCE</scope>
    <source>
        <strain evidence="7">IBT 17514</strain>
    </source>
</reference>
<proteinExistence type="predicted"/>
<dbReference type="Pfam" id="PF01494">
    <property type="entry name" value="FAD_binding_3"/>
    <property type="match status" value="1"/>
</dbReference>
<dbReference type="AlphaFoldDB" id="A0AAD6N1E8"/>
<keyword evidence="8" id="KW-1185">Reference proteome</keyword>
<comment type="caution">
    <text evidence="7">The sequence shown here is derived from an EMBL/GenBank/DDBJ whole genome shotgun (WGS) entry which is preliminary data.</text>
</comment>
<dbReference type="Gene3D" id="3.50.50.60">
    <property type="entry name" value="FAD/NAD(P)-binding domain"/>
    <property type="match status" value="1"/>
</dbReference>
<accession>A0AAD6N1E8</accession>
<dbReference type="Proteomes" id="UP001215712">
    <property type="component" value="Unassembled WGS sequence"/>
</dbReference>